<organism evidence="1">
    <name type="scientific">mine drainage metagenome</name>
    <dbReference type="NCBI Taxonomy" id="410659"/>
    <lineage>
        <taxon>unclassified sequences</taxon>
        <taxon>metagenomes</taxon>
        <taxon>ecological metagenomes</taxon>
    </lineage>
</organism>
<protein>
    <submittedName>
        <fullName evidence="1">(R)-2-haloacid dehalogenase</fullName>
        <ecNumber evidence="1">3.8.1.9</ecNumber>
    </submittedName>
</protein>
<dbReference type="AlphaFoldDB" id="A0A1J5Q2B7"/>
<dbReference type="GO" id="GO:0033975">
    <property type="term" value="F:(R)-2-haloacid dehalogenase activity"/>
    <property type="evidence" value="ECO:0007669"/>
    <property type="project" value="UniProtKB-EC"/>
</dbReference>
<dbReference type="InterPro" id="IPR029032">
    <property type="entry name" value="AhpD-like"/>
</dbReference>
<accession>A0A1J5Q2B7</accession>
<proteinExistence type="predicted"/>
<comment type="caution">
    <text evidence="1">The sequence shown here is derived from an EMBL/GenBank/DDBJ whole genome shotgun (WGS) entry which is preliminary data.</text>
</comment>
<evidence type="ECO:0000313" key="1">
    <source>
        <dbReference type="EMBL" id="OIQ77440.1"/>
    </source>
</evidence>
<reference evidence="1" key="1">
    <citation type="submission" date="2016-10" db="EMBL/GenBank/DDBJ databases">
        <title>Sequence of Gallionella enrichment culture.</title>
        <authorList>
            <person name="Poehlein A."/>
            <person name="Muehling M."/>
            <person name="Daniel R."/>
        </authorList>
    </citation>
    <scope>NUCLEOTIDE SEQUENCE</scope>
</reference>
<keyword evidence="1" id="KW-0378">Hydrolase</keyword>
<dbReference type="EC" id="3.8.1.9" evidence="1"/>
<dbReference type="EMBL" id="MLJW01001615">
    <property type="protein sequence ID" value="OIQ77440.1"/>
    <property type="molecule type" value="Genomic_DNA"/>
</dbReference>
<gene>
    <name evidence="1" type="primary">dehI_2</name>
    <name evidence="1" type="ORF">GALL_408710</name>
</gene>
<sequence length="125" mass="13697">MEEHHADAPTRALYADVQLTLGLPFVNTDYRALARWPSYFDAAWRPLASRVRSDAYRQICAELHADVLARVAHALPNPAALRGAALREAAAADAPLDEVLAVARLFQWLLPGLVANVAFLRAQLA</sequence>
<name>A0A1J5Q2B7_9ZZZZ</name>
<dbReference type="Gene3D" id="1.20.1290.10">
    <property type="entry name" value="AhpD-like"/>
    <property type="match status" value="1"/>
</dbReference>